<dbReference type="EMBL" id="JAGQHR010000094">
    <property type="protein sequence ID" value="MCA9726992.1"/>
    <property type="molecule type" value="Genomic_DNA"/>
</dbReference>
<sequence>SGPVGVMVIAATTSEIYIGGEFDHVGGLARNRLAAIDAATGIPTSWNPAANAAVFDLAVDEANVYVGGAFSMIGDGARAGLAALDRATGGATAWNPGASSTVMTVLLDGATLYAGGWFTSVGGQSRNRLAAVDAVSGAVTAWNPNADGLVRSLSKIDGTIYASGGFLHVGGASRPRIAALDSATGAVTAWNPTPNDTVKAVVADGEVVYLAGSFTAVGGSSQSRIAAIAADDGSLLDWDPEVSGSGLYSIESMEAGDGIVFFGGPFSRVGGHALRHFAAVSGFLDPTSVPGPAPKVLSVDAVPNPAKAGAWLRLSGAFGPLVQVRVFDLAGREITGILEQNRLTADDPMAYVDTNLLDSGVYFVRVESGPIVEVTKLVVVR</sequence>
<dbReference type="PANTHER" id="PTHR31778">
    <property type="entry name" value="BUD SITE SELECTION PROTEIN RAX2"/>
    <property type="match status" value="1"/>
</dbReference>
<dbReference type="InterPro" id="IPR011047">
    <property type="entry name" value="Quinoprotein_ADH-like_sf"/>
</dbReference>
<comment type="caution">
    <text evidence="2">The sequence shown here is derived from an EMBL/GenBank/DDBJ whole genome shotgun (WGS) entry which is preliminary data.</text>
</comment>
<feature type="domain" description="Pyrrolo-quinoline quinone repeat" evidence="1">
    <location>
        <begin position="29"/>
        <end position="233"/>
    </location>
</feature>
<protein>
    <submittedName>
        <fullName evidence="2">PQQ-binding-like beta-propeller repeat protein</fullName>
    </submittedName>
</protein>
<dbReference type="SUPFAM" id="SSF50998">
    <property type="entry name" value="Quinoprotein alcohol dehydrogenase-like"/>
    <property type="match status" value="1"/>
</dbReference>
<accession>A0A956LXZ4</accession>
<gene>
    <name evidence="2" type="ORF">KC729_04860</name>
</gene>
<organism evidence="2 3">
    <name type="scientific">Eiseniibacteriota bacterium</name>
    <dbReference type="NCBI Taxonomy" id="2212470"/>
    <lineage>
        <taxon>Bacteria</taxon>
        <taxon>Candidatus Eiseniibacteriota</taxon>
    </lineage>
</organism>
<dbReference type="NCBIfam" id="TIGR04183">
    <property type="entry name" value="Por_Secre_tail"/>
    <property type="match status" value="1"/>
</dbReference>
<dbReference type="InterPro" id="IPR026444">
    <property type="entry name" value="Secre_tail"/>
</dbReference>
<evidence type="ECO:0000313" key="3">
    <source>
        <dbReference type="Proteomes" id="UP000697710"/>
    </source>
</evidence>
<feature type="non-terminal residue" evidence="2">
    <location>
        <position position="1"/>
    </location>
</feature>
<dbReference type="InterPro" id="IPR002372">
    <property type="entry name" value="PQQ_rpt_dom"/>
</dbReference>
<reference evidence="2" key="1">
    <citation type="submission" date="2020-04" db="EMBL/GenBank/DDBJ databases">
        <authorList>
            <person name="Zhang T."/>
        </authorList>
    </citation>
    <scope>NUCLEOTIDE SEQUENCE</scope>
    <source>
        <strain evidence="2">HKST-UBA01</strain>
    </source>
</reference>
<dbReference type="GO" id="GO:1902929">
    <property type="term" value="C:plasma membrane of growing cell tip"/>
    <property type="evidence" value="ECO:0007669"/>
    <property type="project" value="TreeGrafter"/>
</dbReference>
<dbReference type="AlphaFoldDB" id="A0A956LXZ4"/>
<name>A0A956LXZ4_UNCEI</name>
<dbReference type="Proteomes" id="UP000697710">
    <property type="component" value="Unassembled WGS sequence"/>
</dbReference>
<dbReference type="PANTHER" id="PTHR31778:SF2">
    <property type="entry name" value="BUD SITE SELECTION PROTEIN RAX2"/>
    <property type="match status" value="1"/>
</dbReference>
<reference evidence="2" key="2">
    <citation type="journal article" date="2021" name="Microbiome">
        <title>Successional dynamics and alternative stable states in a saline activated sludge microbial community over 9 years.</title>
        <authorList>
            <person name="Wang Y."/>
            <person name="Ye J."/>
            <person name="Ju F."/>
            <person name="Liu L."/>
            <person name="Boyd J.A."/>
            <person name="Deng Y."/>
            <person name="Parks D.H."/>
            <person name="Jiang X."/>
            <person name="Yin X."/>
            <person name="Woodcroft B.J."/>
            <person name="Tyson G.W."/>
            <person name="Hugenholtz P."/>
            <person name="Polz M.F."/>
            <person name="Zhang T."/>
        </authorList>
    </citation>
    <scope>NUCLEOTIDE SEQUENCE</scope>
    <source>
        <strain evidence="2">HKST-UBA01</strain>
    </source>
</reference>
<evidence type="ECO:0000259" key="1">
    <source>
        <dbReference type="Pfam" id="PF13360"/>
    </source>
</evidence>
<dbReference type="Pfam" id="PF13360">
    <property type="entry name" value="PQQ_2"/>
    <property type="match status" value="1"/>
</dbReference>
<proteinExistence type="predicted"/>
<evidence type="ECO:0000313" key="2">
    <source>
        <dbReference type="EMBL" id="MCA9726992.1"/>
    </source>
</evidence>